<dbReference type="Proteomes" id="UP000499080">
    <property type="component" value="Unassembled WGS sequence"/>
</dbReference>
<reference evidence="1 2" key="1">
    <citation type="journal article" date="2019" name="Sci. Rep.">
        <title>Orb-weaving spider Araneus ventricosus genome elucidates the spidroin gene catalogue.</title>
        <authorList>
            <person name="Kono N."/>
            <person name="Nakamura H."/>
            <person name="Ohtoshi R."/>
            <person name="Moran D.A.P."/>
            <person name="Shinohara A."/>
            <person name="Yoshida Y."/>
            <person name="Fujiwara M."/>
            <person name="Mori M."/>
            <person name="Tomita M."/>
            <person name="Arakawa K."/>
        </authorList>
    </citation>
    <scope>NUCLEOTIDE SEQUENCE [LARGE SCALE GENOMIC DNA]</scope>
</reference>
<proteinExistence type="predicted"/>
<dbReference type="EMBL" id="BGPR01022876">
    <property type="protein sequence ID" value="GBN89601.1"/>
    <property type="molecule type" value="Genomic_DNA"/>
</dbReference>
<evidence type="ECO:0000313" key="1">
    <source>
        <dbReference type="EMBL" id="GBN89601.1"/>
    </source>
</evidence>
<comment type="caution">
    <text evidence="1">The sequence shown here is derived from an EMBL/GenBank/DDBJ whole genome shotgun (WGS) entry which is preliminary data.</text>
</comment>
<organism evidence="1 2">
    <name type="scientific">Araneus ventricosus</name>
    <name type="common">Orbweaver spider</name>
    <name type="synonym">Epeira ventricosa</name>
    <dbReference type="NCBI Taxonomy" id="182803"/>
    <lineage>
        <taxon>Eukaryota</taxon>
        <taxon>Metazoa</taxon>
        <taxon>Ecdysozoa</taxon>
        <taxon>Arthropoda</taxon>
        <taxon>Chelicerata</taxon>
        <taxon>Arachnida</taxon>
        <taxon>Araneae</taxon>
        <taxon>Araneomorphae</taxon>
        <taxon>Entelegynae</taxon>
        <taxon>Araneoidea</taxon>
        <taxon>Araneidae</taxon>
        <taxon>Araneus</taxon>
    </lineage>
</organism>
<feature type="non-terminal residue" evidence="1">
    <location>
        <position position="69"/>
    </location>
</feature>
<gene>
    <name evidence="1" type="ORF">AVEN_16493_1</name>
</gene>
<keyword evidence="2" id="KW-1185">Reference proteome</keyword>
<protein>
    <submittedName>
        <fullName evidence="1">Uncharacterized protein</fullName>
    </submittedName>
</protein>
<sequence length="69" mass="7604">MYIKDSVYVPPIPATLQDLRDRIVTAIRSKLQSTPQNSTPDASKQDQALIRGLTEDFCDARGNTAGNCH</sequence>
<accession>A0A4Y2SP10</accession>
<evidence type="ECO:0000313" key="2">
    <source>
        <dbReference type="Proteomes" id="UP000499080"/>
    </source>
</evidence>
<name>A0A4Y2SP10_ARAVE</name>
<dbReference type="AlphaFoldDB" id="A0A4Y2SP10"/>